<name>A0A0T9RIV3_9GAMM</name>
<evidence type="ECO:0000256" key="1">
    <source>
        <dbReference type="SAM" id="MobiDB-lite"/>
    </source>
</evidence>
<feature type="region of interest" description="Disordered" evidence="1">
    <location>
        <begin position="1"/>
        <end position="20"/>
    </location>
</feature>
<gene>
    <name evidence="2" type="ORF">ERS008529_04552</name>
</gene>
<reference evidence="3" key="1">
    <citation type="submission" date="2015-03" db="EMBL/GenBank/DDBJ databases">
        <authorList>
            <consortium name="Pathogen Informatics"/>
        </authorList>
    </citation>
    <scope>NUCLEOTIDE SEQUENCE [LARGE SCALE GENOMIC DNA]</scope>
    <source>
        <strain evidence="3">A125KOH2</strain>
    </source>
</reference>
<dbReference type="Proteomes" id="UP000045840">
    <property type="component" value="Unassembled WGS sequence"/>
</dbReference>
<feature type="compositionally biased region" description="Basic and acidic residues" evidence="1">
    <location>
        <begin position="1"/>
        <end position="19"/>
    </location>
</feature>
<dbReference type="EMBL" id="CQAZ01000083">
    <property type="protein sequence ID" value="CNI63304.1"/>
    <property type="molecule type" value="Genomic_DNA"/>
</dbReference>
<sequence>MIKPHTIKENCRSRRDAQRKAKQQAYAIANPMSVGRKYQVDAYSTSPVRRAGYSPAPLRMIARAAFGRVKAYKMHILRASYLFEYEFKRKPVIEGGLCLPEVAKFAAGFRKSESLTAR</sequence>
<protein>
    <submittedName>
        <fullName evidence="2">Uncharacterized protein</fullName>
    </submittedName>
</protein>
<evidence type="ECO:0000313" key="2">
    <source>
        <dbReference type="EMBL" id="CNI63304.1"/>
    </source>
</evidence>
<dbReference type="AlphaFoldDB" id="A0A0T9RIV3"/>
<evidence type="ECO:0000313" key="3">
    <source>
        <dbReference type="Proteomes" id="UP000045840"/>
    </source>
</evidence>
<organism evidence="2 3">
    <name type="scientific">Yersinia pekkanenii</name>
    <dbReference type="NCBI Taxonomy" id="1288385"/>
    <lineage>
        <taxon>Bacteria</taxon>
        <taxon>Pseudomonadati</taxon>
        <taxon>Pseudomonadota</taxon>
        <taxon>Gammaproteobacteria</taxon>
        <taxon>Enterobacterales</taxon>
        <taxon>Yersiniaceae</taxon>
        <taxon>Yersinia</taxon>
    </lineage>
</organism>
<proteinExistence type="predicted"/>
<accession>A0A0T9RIV3</accession>